<evidence type="ECO:0000313" key="2">
    <source>
        <dbReference type="EMBL" id="KAK9702926.1"/>
    </source>
</evidence>
<dbReference type="PANTHER" id="PTHR47417:SF1">
    <property type="entry name" value="SMR DOMAIN-CONTAINING PROTEIN YPL199C"/>
    <property type="match status" value="1"/>
</dbReference>
<dbReference type="InterPro" id="IPR002625">
    <property type="entry name" value="Smr_dom"/>
</dbReference>
<dbReference type="SMART" id="SM00463">
    <property type="entry name" value="SMR"/>
    <property type="match status" value="1"/>
</dbReference>
<dbReference type="InterPro" id="IPR013899">
    <property type="entry name" value="DUF1771"/>
</dbReference>
<keyword evidence="3" id="KW-1185">Reference proteome</keyword>
<dbReference type="InterPro" id="IPR036063">
    <property type="entry name" value="Smr_dom_sf"/>
</dbReference>
<organism evidence="2 3">
    <name type="scientific">Basidiobolus ranarum</name>
    <dbReference type="NCBI Taxonomy" id="34480"/>
    <lineage>
        <taxon>Eukaryota</taxon>
        <taxon>Fungi</taxon>
        <taxon>Fungi incertae sedis</taxon>
        <taxon>Zoopagomycota</taxon>
        <taxon>Entomophthoromycotina</taxon>
        <taxon>Basidiobolomycetes</taxon>
        <taxon>Basidiobolales</taxon>
        <taxon>Basidiobolaceae</taxon>
        <taxon>Basidiobolus</taxon>
    </lineage>
</organism>
<dbReference type="Pfam" id="PF08590">
    <property type="entry name" value="DUF1771"/>
    <property type="match status" value="1"/>
</dbReference>
<protein>
    <recommendedName>
        <fullName evidence="1">Smr domain-containing protein</fullName>
    </recommendedName>
</protein>
<comment type="caution">
    <text evidence="2">The sequence shown here is derived from an EMBL/GenBank/DDBJ whole genome shotgun (WGS) entry which is preliminary data.</text>
</comment>
<dbReference type="PROSITE" id="PS50828">
    <property type="entry name" value="SMR"/>
    <property type="match status" value="1"/>
</dbReference>
<reference evidence="2 3" key="1">
    <citation type="submission" date="2023-04" db="EMBL/GenBank/DDBJ databases">
        <title>Genome of Basidiobolus ranarum AG-B5.</title>
        <authorList>
            <person name="Stajich J.E."/>
            <person name="Carter-House D."/>
            <person name="Gryganskyi A."/>
        </authorList>
    </citation>
    <scope>NUCLEOTIDE SEQUENCE [LARGE SCALE GENOMIC DNA]</scope>
    <source>
        <strain evidence="2 3">AG-B5</strain>
    </source>
</reference>
<dbReference type="SMART" id="SM01162">
    <property type="entry name" value="DUF1771"/>
    <property type="match status" value="1"/>
</dbReference>
<proteinExistence type="predicted"/>
<dbReference type="Pfam" id="PF01713">
    <property type="entry name" value="Smr"/>
    <property type="match status" value="1"/>
</dbReference>
<feature type="domain" description="Smr" evidence="1">
    <location>
        <begin position="137"/>
        <end position="214"/>
    </location>
</feature>
<dbReference type="PANTHER" id="PTHR47417">
    <property type="entry name" value="SMR DOMAIN-CONTAINING PROTEIN YPL199C"/>
    <property type="match status" value="1"/>
</dbReference>
<evidence type="ECO:0000259" key="1">
    <source>
        <dbReference type="PROSITE" id="PS50828"/>
    </source>
</evidence>
<gene>
    <name evidence="2" type="ORF">K7432_010990</name>
</gene>
<dbReference type="InterPro" id="IPR053020">
    <property type="entry name" value="Smr_domain_protein"/>
</dbReference>
<name>A0ABR2VV38_9FUNG</name>
<evidence type="ECO:0000313" key="3">
    <source>
        <dbReference type="Proteomes" id="UP001479436"/>
    </source>
</evidence>
<sequence length="224" mass="24889">MMALALHVTACNHDVSLLDVDPQDISTTVTICHVPYIEHSTSSTFTFLKKLMGNLLSSQKLQGGSGDHCRQEADKYAQLRNECFTKSQALYKSGDKQGAKEESEKGKSYTRKMDAANKKAVELIFKEKNSSLPKNELDLHGLHVKEALAVVEERVNKCKRRKKIDHLTIIVGMGNHSADGVQRLKPAIESWLQQQNLTYSVDKPNRGCLFVELKGNTGSSCVIS</sequence>
<dbReference type="SUPFAM" id="SSF160443">
    <property type="entry name" value="SMR domain-like"/>
    <property type="match status" value="1"/>
</dbReference>
<dbReference type="Proteomes" id="UP001479436">
    <property type="component" value="Unassembled WGS sequence"/>
</dbReference>
<dbReference type="Gene3D" id="3.30.1370.110">
    <property type="match status" value="1"/>
</dbReference>
<accession>A0ABR2VV38</accession>
<dbReference type="EMBL" id="JASJQH010007681">
    <property type="protein sequence ID" value="KAK9702926.1"/>
    <property type="molecule type" value="Genomic_DNA"/>
</dbReference>